<sequence length="61" mass="7848">MCTEWYNRFRRCGYTRFLRWDFHSVLLQRERTPEIGRACRRYRVRHRDSQEGWNCYQCIRE</sequence>
<keyword evidence="2" id="KW-1185">Reference proteome</keyword>
<evidence type="ECO:0000313" key="1">
    <source>
        <dbReference type="EMBL" id="KAF2682203.1"/>
    </source>
</evidence>
<gene>
    <name evidence="1" type="ORF">K458DRAFT_272912</name>
</gene>
<organism evidence="1 2">
    <name type="scientific">Lentithecium fluviatile CBS 122367</name>
    <dbReference type="NCBI Taxonomy" id="1168545"/>
    <lineage>
        <taxon>Eukaryota</taxon>
        <taxon>Fungi</taxon>
        <taxon>Dikarya</taxon>
        <taxon>Ascomycota</taxon>
        <taxon>Pezizomycotina</taxon>
        <taxon>Dothideomycetes</taxon>
        <taxon>Pleosporomycetidae</taxon>
        <taxon>Pleosporales</taxon>
        <taxon>Massarineae</taxon>
        <taxon>Lentitheciaceae</taxon>
        <taxon>Lentithecium</taxon>
    </lineage>
</organism>
<dbReference type="Proteomes" id="UP000799291">
    <property type="component" value="Unassembled WGS sequence"/>
</dbReference>
<proteinExistence type="predicted"/>
<feature type="non-terminal residue" evidence="1">
    <location>
        <position position="61"/>
    </location>
</feature>
<accession>A0A6G1IW65</accession>
<reference evidence="1" key="1">
    <citation type="journal article" date="2020" name="Stud. Mycol.">
        <title>101 Dothideomycetes genomes: a test case for predicting lifestyles and emergence of pathogens.</title>
        <authorList>
            <person name="Haridas S."/>
            <person name="Albert R."/>
            <person name="Binder M."/>
            <person name="Bloem J."/>
            <person name="Labutti K."/>
            <person name="Salamov A."/>
            <person name="Andreopoulos B."/>
            <person name="Baker S."/>
            <person name="Barry K."/>
            <person name="Bills G."/>
            <person name="Bluhm B."/>
            <person name="Cannon C."/>
            <person name="Castanera R."/>
            <person name="Culley D."/>
            <person name="Daum C."/>
            <person name="Ezra D."/>
            <person name="Gonzalez J."/>
            <person name="Henrissat B."/>
            <person name="Kuo A."/>
            <person name="Liang C."/>
            <person name="Lipzen A."/>
            <person name="Lutzoni F."/>
            <person name="Magnuson J."/>
            <person name="Mondo S."/>
            <person name="Nolan M."/>
            <person name="Ohm R."/>
            <person name="Pangilinan J."/>
            <person name="Park H.-J."/>
            <person name="Ramirez L."/>
            <person name="Alfaro M."/>
            <person name="Sun H."/>
            <person name="Tritt A."/>
            <person name="Yoshinaga Y."/>
            <person name="Zwiers L.-H."/>
            <person name="Turgeon B."/>
            <person name="Goodwin S."/>
            <person name="Spatafora J."/>
            <person name="Crous P."/>
            <person name="Grigoriev I."/>
        </authorList>
    </citation>
    <scope>NUCLEOTIDE SEQUENCE</scope>
    <source>
        <strain evidence="1">CBS 122367</strain>
    </source>
</reference>
<dbReference type="AlphaFoldDB" id="A0A6G1IW65"/>
<protein>
    <submittedName>
        <fullName evidence="1">Uncharacterized protein</fullName>
    </submittedName>
</protein>
<dbReference type="OrthoDB" id="3869073at2759"/>
<name>A0A6G1IW65_9PLEO</name>
<dbReference type="EMBL" id="MU005588">
    <property type="protein sequence ID" value="KAF2682203.1"/>
    <property type="molecule type" value="Genomic_DNA"/>
</dbReference>
<evidence type="ECO:0000313" key="2">
    <source>
        <dbReference type="Proteomes" id="UP000799291"/>
    </source>
</evidence>